<dbReference type="GO" id="GO:0005524">
    <property type="term" value="F:ATP binding"/>
    <property type="evidence" value="ECO:0007669"/>
    <property type="project" value="UniProtKB-KW"/>
</dbReference>
<dbReference type="SMART" id="SM00382">
    <property type="entry name" value="AAA"/>
    <property type="match status" value="2"/>
</dbReference>
<dbReference type="GO" id="GO:0016887">
    <property type="term" value="F:ATP hydrolysis activity"/>
    <property type="evidence" value="ECO:0007669"/>
    <property type="project" value="InterPro"/>
</dbReference>
<dbReference type="InterPro" id="IPR017871">
    <property type="entry name" value="ABC_transporter-like_CS"/>
</dbReference>
<evidence type="ECO:0000256" key="4">
    <source>
        <dbReference type="ARBA" id="ARBA00022475"/>
    </source>
</evidence>
<proteinExistence type="inferred from homology"/>
<dbReference type="PROSITE" id="PS50893">
    <property type="entry name" value="ABC_TRANSPORTER_2"/>
    <property type="match status" value="2"/>
</dbReference>
<evidence type="ECO:0000313" key="10">
    <source>
        <dbReference type="Proteomes" id="UP000537592"/>
    </source>
</evidence>
<comment type="similarity">
    <text evidence="2">Belongs to the ABC transporter superfamily.</text>
</comment>
<dbReference type="EMBL" id="JACICC010000001">
    <property type="protein sequence ID" value="MBB3808501.1"/>
    <property type="molecule type" value="Genomic_DNA"/>
</dbReference>
<keyword evidence="4" id="KW-1003">Cell membrane</keyword>
<gene>
    <name evidence="9" type="ORF">FHS81_000555</name>
</gene>
<evidence type="ECO:0000256" key="1">
    <source>
        <dbReference type="ARBA" id="ARBA00004417"/>
    </source>
</evidence>
<dbReference type="GO" id="GO:0005886">
    <property type="term" value="C:plasma membrane"/>
    <property type="evidence" value="ECO:0007669"/>
    <property type="project" value="UniProtKB-SubCell"/>
</dbReference>
<dbReference type="AlphaFoldDB" id="A0A7W5Z2J0"/>
<dbReference type="PANTHER" id="PTHR43297:SF7">
    <property type="entry name" value="D,D-DIPEPTIDE TRANSPORT ATP-BINDING PROTEIN DDPD-RELATED"/>
    <property type="match status" value="1"/>
</dbReference>
<comment type="subcellular location">
    <subcellularLocation>
        <location evidence="1">Cell inner membrane</location>
        <topology evidence="1">Peripheral membrane protein</topology>
    </subcellularLocation>
</comment>
<dbReference type="PROSITE" id="PS00211">
    <property type="entry name" value="ABC_TRANSPORTER_1"/>
    <property type="match status" value="1"/>
</dbReference>
<dbReference type="InterPro" id="IPR003439">
    <property type="entry name" value="ABC_transporter-like_ATP-bd"/>
</dbReference>
<feature type="domain" description="ABC transporter" evidence="8">
    <location>
        <begin position="4"/>
        <end position="245"/>
    </location>
</feature>
<comment type="caution">
    <text evidence="9">The sequence shown here is derived from an EMBL/GenBank/DDBJ whole genome shotgun (WGS) entry which is preliminary data.</text>
</comment>
<protein>
    <submittedName>
        <fullName evidence="9">Peptide/nickel transport system ATP-binding protein</fullName>
    </submittedName>
</protein>
<dbReference type="RefSeq" id="WP_183750490.1">
    <property type="nucleotide sequence ID" value="NZ_JACICC010000001.1"/>
</dbReference>
<dbReference type="PANTHER" id="PTHR43297">
    <property type="entry name" value="OLIGOPEPTIDE TRANSPORT ATP-BINDING PROTEIN APPD"/>
    <property type="match status" value="1"/>
</dbReference>
<dbReference type="InterPro" id="IPR027417">
    <property type="entry name" value="P-loop_NTPase"/>
</dbReference>
<keyword evidence="6 9" id="KW-0067">ATP-binding</keyword>
<keyword evidence="3" id="KW-0813">Transport</keyword>
<organism evidence="9 10">
    <name type="scientific">Pseudochelatococcus contaminans</name>
    <dbReference type="NCBI Taxonomy" id="1538103"/>
    <lineage>
        <taxon>Bacteria</taxon>
        <taxon>Pseudomonadati</taxon>
        <taxon>Pseudomonadota</taxon>
        <taxon>Alphaproteobacteria</taxon>
        <taxon>Hyphomicrobiales</taxon>
        <taxon>Chelatococcaceae</taxon>
        <taxon>Pseudochelatococcus</taxon>
    </lineage>
</organism>
<evidence type="ECO:0000256" key="6">
    <source>
        <dbReference type="ARBA" id="ARBA00022840"/>
    </source>
</evidence>
<dbReference type="InterPro" id="IPR050388">
    <property type="entry name" value="ABC_Ni/Peptide_Import"/>
</dbReference>
<reference evidence="9 10" key="1">
    <citation type="submission" date="2020-08" db="EMBL/GenBank/DDBJ databases">
        <title>Genomic Encyclopedia of Type Strains, Phase IV (KMG-IV): sequencing the most valuable type-strain genomes for metagenomic binning, comparative biology and taxonomic classification.</title>
        <authorList>
            <person name="Goeker M."/>
        </authorList>
    </citation>
    <scope>NUCLEOTIDE SEQUENCE [LARGE SCALE GENOMIC DNA]</scope>
    <source>
        <strain evidence="9 10">DSM 28760</strain>
    </source>
</reference>
<dbReference type="SUPFAM" id="SSF52540">
    <property type="entry name" value="P-loop containing nucleoside triphosphate hydrolases"/>
    <property type="match status" value="2"/>
</dbReference>
<sequence length="476" mass="50754">MSTLLVAEDVAVFSSHLLVHPASLTLQAGRPFTILGETGSGKSLLAQAIMGTLPRGLRAEGRVTVGDQRLDLASGQGHRALWGRTLGVLPQEPWLALDPTMRARKQVEEGYRLVRGLPAVQSRIRASADLAALGLGNAGDKLPSELSGGMAQRVAFIAARAGGARIVIADEPTKGLDVFRRDEVIALLLKEIEDGGGLLTITHDLELARQMGGDIAVVLEGQIIEQGPAADVLGAPRHDYTKRLIAADPSAWPERNAAPKRSAGVKPVLTAAGLAKTRGGQLLFENRDLTVLPGEIVGITGPSGCGKSTFGDILLDLVTPDAGTVTRAEGVARVRFQKLYQDPPAAFPQKVPIRRALNDLVRLHGLDGSRIAPLLERLRLSPGLLDRLPTQVSGGELQRFALLRVLLLDPVFLFADEPTSRLDLITQQETVELLAEVARERNCAVLIVSHDAELIRKMSDRQIAFGSPPDAAALAA</sequence>
<accession>A0A7W5Z2J0</accession>
<name>A0A7W5Z2J0_9HYPH</name>
<feature type="domain" description="ABC transporter" evidence="8">
    <location>
        <begin position="269"/>
        <end position="474"/>
    </location>
</feature>
<dbReference type="Proteomes" id="UP000537592">
    <property type="component" value="Unassembled WGS sequence"/>
</dbReference>
<keyword evidence="5" id="KW-0547">Nucleotide-binding</keyword>
<evidence type="ECO:0000259" key="8">
    <source>
        <dbReference type="PROSITE" id="PS50893"/>
    </source>
</evidence>
<keyword evidence="10" id="KW-1185">Reference proteome</keyword>
<dbReference type="Pfam" id="PF00005">
    <property type="entry name" value="ABC_tran"/>
    <property type="match status" value="2"/>
</dbReference>
<keyword evidence="7" id="KW-0472">Membrane</keyword>
<dbReference type="Gene3D" id="3.40.50.300">
    <property type="entry name" value="P-loop containing nucleotide triphosphate hydrolases"/>
    <property type="match status" value="2"/>
</dbReference>
<evidence type="ECO:0000256" key="3">
    <source>
        <dbReference type="ARBA" id="ARBA00022448"/>
    </source>
</evidence>
<evidence type="ECO:0000256" key="2">
    <source>
        <dbReference type="ARBA" id="ARBA00005417"/>
    </source>
</evidence>
<evidence type="ECO:0000256" key="7">
    <source>
        <dbReference type="ARBA" id="ARBA00023136"/>
    </source>
</evidence>
<dbReference type="InterPro" id="IPR003593">
    <property type="entry name" value="AAA+_ATPase"/>
</dbReference>
<evidence type="ECO:0000256" key="5">
    <source>
        <dbReference type="ARBA" id="ARBA00022741"/>
    </source>
</evidence>
<evidence type="ECO:0000313" key="9">
    <source>
        <dbReference type="EMBL" id="MBB3808501.1"/>
    </source>
</evidence>